<dbReference type="Proteomes" id="UP001151760">
    <property type="component" value="Unassembled WGS sequence"/>
</dbReference>
<accession>A0ABQ4YLS9</accession>
<name>A0ABQ4YLS9_9ASTR</name>
<gene>
    <name evidence="1" type="ORF">Tco_0727743</name>
</gene>
<sequence>MRVPIVPIATIKLRLSSISIEGASSNMARKKNPRPFQTWDDLYPIHQSFLPLLRRTNLRMSITRFQNRWILFGTKMPLECLKIIEESPKFVKTELKAVVAKTRDQASAPAPAPALSKQLS</sequence>
<organism evidence="1 2">
    <name type="scientific">Tanacetum coccineum</name>
    <dbReference type="NCBI Taxonomy" id="301880"/>
    <lineage>
        <taxon>Eukaryota</taxon>
        <taxon>Viridiplantae</taxon>
        <taxon>Streptophyta</taxon>
        <taxon>Embryophyta</taxon>
        <taxon>Tracheophyta</taxon>
        <taxon>Spermatophyta</taxon>
        <taxon>Magnoliopsida</taxon>
        <taxon>eudicotyledons</taxon>
        <taxon>Gunneridae</taxon>
        <taxon>Pentapetalae</taxon>
        <taxon>asterids</taxon>
        <taxon>campanulids</taxon>
        <taxon>Asterales</taxon>
        <taxon>Asteraceae</taxon>
        <taxon>Asteroideae</taxon>
        <taxon>Anthemideae</taxon>
        <taxon>Anthemidinae</taxon>
        <taxon>Tanacetum</taxon>
    </lineage>
</organism>
<evidence type="ECO:0000313" key="1">
    <source>
        <dbReference type="EMBL" id="GJS77862.1"/>
    </source>
</evidence>
<reference evidence="1" key="2">
    <citation type="submission" date="2022-01" db="EMBL/GenBank/DDBJ databases">
        <authorList>
            <person name="Yamashiro T."/>
            <person name="Shiraishi A."/>
            <person name="Satake H."/>
            <person name="Nakayama K."/>
        </authorList>
    </citation>
    <scope>NUCLEOTIDE SEQUENCE</scope>
</reference>
<evidence type="ECO:0000313" key="2">
    <source>
        <dbReference type="Proteomes" id="UP001151760"/>
    </source>
</evidence>
<comment type="caution">
    <text evidence="1">The sequence shown here is derived from an EMBL/GenBank/DDBJ whole genome shotgun (WGS) entry which is preliminary data.</text>
</comment>
<keyword evidence="2" id="KW-1185">Reference proteome</keyword>
<protein>
    <submittedName>
        <fullName evidence="1">Uncharacterized protein</fullName>
    </submittedName>
</protein>
<proteinExistence type="predicted"/>
<dbReference type="EMBL" id="BQNB010010480">
    <property type="protein sequence ID" value="GJS77862.1"/>
    <property type="molecule type" value="Genomic_DNA"/>
</dbReference>
<reference evidence="1" key="1">
    <citation type="journal article" date="2022" name="Int. J. Mol. Sci.">
        <title>Draft Genome of Tanacetum Coccineum: Genomic Comparison of Closely Related Tanacetum-Family Plants.</title>
        <authorList>
            <person name="Yamashiro T."/>
            <person name="Shiraishi A."/>
            <person name="Nakayama K."/>
            <person name="Satake H."/>
        </authorList>
    </citation>
    <scope>NUCLEOTIDE SEQUENCE</scope>
</reference>